<name>A0A224YEE2_9ACAR</name>
<feature type="chain" id="PRO_5012872346" evidence="6">
    <location>
        <begin position="21"/>
        <end position="427"/>
    </location>
</feature>
<keyword evidence="2" id="KW-0378">Hydrolase</keyword>
<keyword evidence="5" id="KW-0479">Metal-binding</keyword>
<dbReference type="InterPro" id="IPR001590">
    <property type="entry name" value="Peptidase_M12B"/>
</dbReference>
<dbReference type="InterPro" id="IPR024079">
    <property type="entry name" value="MetalloPept_cat_dom_sf"/>
</dbReference>
<feature type="binding site" evidence="5">
    <location>
        <position position="334"/>
    </location>
    <ligand>
        <name>Zn(2+)</name>
        <dbReference type="ChEBI" id="CHEBI:29105"/>
        <note>catalytic</note>
    </ligand>
</feature>
<dbReference type="AlphaFoldDB" id="A0A224YEE2"/>
<evidence type="ECO:0000256" key="6">
    <source>
        <dbReference type="SAM" id="SignalP"/>
    </source>
</evidence>
<keyword evidence="4" id="KW-0482">Metalloprotease</keyword>
<keyword evidence="6" id="KW-0732">Signal</keyword>
<dbReference type="GO" id="GO:0006509">
    <property type="term" value="P:membrane protein ectodomain proteolysis"/>
    <property type="evidence" value="ECO:0007669"/>
    <property type="project" value="TreeGrafter"/>
</dbReference>
<organism evidence="8">
    <name type="scientific">Rhipicephalus zambeziensis</name>
    <dbReference type="NCBI Taxonomy" id="60191"/>
    <lineage>
        <taxon>Eukaryota</taxon>
        <taxon>Metazoa</taxon>
        <taxon>Ecdysozoa</taxon>
        <taxon>Arthropoda</taxon>
        <taxon>Chelicerata</taxon>
        <taxon>Arachnida</taxon>
        <taxon>Acari</taxon>
        <taxon>Parasitiformes</taxon>
        <taxon>Ixodida</taxon>
        <taxon>Ixodoidea</taxon>
        <taxon>Ixodidae</taxon>
        <taxon>Rhipicephalinae</taxon>
        <taxon>Rhipicephalus</taxon>
        <taxon>Rhipicephalus</taxon>
    </lineage>
</organism>
<protein>
    <submittedName>
        <fullName evidence="8">Reprolysin</fullName>
    </submittedName>
</protein>
<sequence length="427" mass="48205">MILIQILLYMLLQFQQRGCAKLTGKQRVVFPELLESRSADGGKVLRITEDLTLNLEKSSILSKSFLLRTYDDRIMKHTYHDGEILEEDLYHDPKHLASVMVSEYNGIQVEGVLGPTLRIKPIIEQRTVEGRTAHVLYEIADDPNHNIANVGVQWREQANISERNDKAGSANVVARPELLAAVDSTFRSEFKSLLTLLKYIIIIFNSANVRYMTVQNPSVQLKLHALEVFDEYTETMFLYRVDGYLAAYRSLQTFRDYVSQNAHKYGEFDAVYLVTGLNMASYNGYGWNVDIQGIAFVAGACSHQKVGMGEDVVGTFFGVRIMSHEIGHLLGCPHDGDSFGQYSSVYCPWHQGFIMSYKVENSNSMKFSSCCQDNIRRFVESTGRCVLKLGPNGRISKDNYTKVLPGEYITKEKNMQGYISGSEGNVS</sequence>
<evidence type="ECO:0000256" key="3">
    <source>
        <dbReference type="ARBA" id="ARBA00022833"/>
    </source>
</evidence>
<dbReference type="PANTHER" id="PTHR11905">
    <property type="entry name" value="ADAM A DISINTEGRIN AND METALLOPROTEASE DOMAIN"/>
    <property type="match status" value="1"/>
</dbReference>
<evidence type="ECO:0000256" key="4">
    <source>
        <dbReference type="ARBA" id="ARBA00023049"/>
    </source>
</evidence>
<keyword evidence="1" id="KW-0645">Protease</keyword>
<comment type="caution">
    <text evidence="5">Lacks conserved residue(s) required for the propagation of feature annotation.</text>
</comment>
<evidence type="ECO:0000256" key="2">
    <source>
        <dbReference type="ARBA" id="ARBA00022801"/>
    </source>
</evidence>
<dbReference type="GO" id="GO:0004222">
    <property type="term" value="F:metalloendopeptidase activity"/>
    <property type="evidence" value="ECO:0007669"/>
    <property type="project" value="InterPro"/>
</dbReference>
<proteinExistence type="predicted"/>
<accession>A0A224YEE2</accession>
<dbReference type="Pfam" id="PF13688">
    <property type="entry name" value="Reprolysin_5"/>
    <property type="match status" value="1"/>
</dbReference>
<dbReference type="PANTHER" id="PTHR11905:SF159">
    <property type="entry name" value="ADAM METALLOPROTEASE"/>
    <property type="match status" value="1"/>
</dbReference>
<feature type="binding site" evidence="5">
    <location>
        <position position="328"/>
    </location>
    <ligand>
        <name>Zn(2+)</name>
        <dbReference type="ChEBI" id="CHEBI:29105"/>
        <note>catalytic</note>
    </ligand>
</feature>
<dbReference type="SUPFAM" id="SSF55486">
    <property type="entry name" value="Metalloproteases ('zincins'), catalytic domain"/>
    <property type="match status" value="1"/>
</dbReference>
<dbReference type="GO" id="GO:0046872">
    <property type="term" value="F:metal ion binding"/>
    <property type="evidence" value="ECO:0007669"/>
    <property type="project" value="UniProtKB-KW"/>
</dbReference>
<dbReference type="PROSITE" id="PS50215">
    <property type="entry name" value="ADAM_MEPRO"/>
    <property type="match status" value="1"/>
</dbReference>
<dbReference type="Gene3D" id="3.40.390.10">
    <property type="entry name" value="Collagenase (Catalytic Domain)"/>
    <property type="match status" value="1"/>
</dbReference>
<feature type="domain" description="Peptidase M12B" evidence="7">
    <location>
        <begin position="174"/>
        <end position="391"/>
    </location>
</feature>
<keyword evidence="3 5" id="KW-0862">Zinc</keyword>
<evidence type="ECO:0000313" key="8">
    <source>
        <dbReference type="EMBL" id="MAA16067.1"/>
    </source>
</evidence>
<feature type="binding site" evidence="5">
    <location>
        <position position="324"/>
    </location>
    <ligand>
        <name>Zn(2+)</name>
        <dbReference type="ChEBI" id="CHEBI:29105"/>
        <note>catalytic</note>
    </ligand>
</feature>
<dbReference type="EMBL" id="GFPF01004921">
    <property type="protein sequence ID" value="MAA16067.1"/>
    <property type="molecule type" value="Transcribed_RNA"/>
</dbReference>
<feature type="signal peptide" evidence="6">
    <location>
        <begin position="1"/>
        <end position="20"/>
    </location>
</feature>
<evidence type="ECO:0000256" key="5">
    <source>
        <dbReference type="PROSITE-ProRule" id="PRU00276"/>
    </source>
</evidence>
<evidence type="ECO:0000256" key="1">
    <source>
        <dbReference type="ARBA" id="ARBA00022670"/>
    </source>
</evidence>
<feature type="active site" evidence="5">
    <location>
        <position position="325"/>
    </location>
</feature>
<evidence type="ECO:0000259" key="7">
    <source>
        <dbReference type="PROSITE" id="PS50215"/>
    </source>
</evidence>
<reference evidence="8" key="1">
    <citation type="journal article" date="2017" name="Parasit. Vectors">
        <title>Sialotranscriptomics of Rhipicephalus zambeziensis reveals intricate expression profiles of secretory proteins and suggests tight temporal transcriptional regulation during blood-feeding.</title>
        <authorList>
            <person name="de Castro M.H."/>
            <person name="de Klerk D."/>
            <person name="Pienaar R."/>
            <person name="Rees D.J.G."/>
            <person name="Mans B.J."/>
        </authorList>
    </citation>
    <scope>NUCLEOTIDE SEQUENCE</scope>
    <source>
        <tissue evidence="8">Salivary glands</tissue>
    </source>
</reference>